<dbReference type="Pfam" id="PF00850">
    <property type="entry name" value="Hist_deacetyl"/>
    <property type="match status" value="1"/>
</dbReference>
<protein>
    <submittedName>
        <fullName evidence="2">Histone deacetylase superfamily</fullName>
    </submittedName>
</protein>
<dbReference type="EMBL" id="CP002069">
    <property type="protein sequence ID" value="ADI74377.1"/>
    <property type="molecule type" value="Genomic_DNA"/>
</dbReference>
<evidence type="ECO:0000313" key="3">
    <source>
        <dbReference type="Proteomes" id="UP000000391"/>
    </source>
</evidence>
<reference evidence="2 3" key="1">
    <citation type="submission" date="2010-06" db="EMBL/GenBank/DDBJ databases">
        <title>Complete sequence chromosome of Methanohalobium evestigatum Z-7303.</title>
        <authorList>
            <consortium name="US DOE Joint Genome Institute"/>
            <person name="Lucas S."/>
            <person name="Copeland A."/>
            <person name="Lapidus A."/>
            <person name="Cheng J.-F."/>
            <person name="Bruce D."/>
            <person name="Goodwin L."/>
            <person name="Pitluck S."/>
            <person name="Saunders E."/>
            <person name="Detter J.C."/>
            <person name="Han C."/>
            <person name="Tapia R."/>
            <person name="Land M."/>
            <person name="Hauser L."/>
            <person name="Kyrpides N."/>
            <person name="Mikhailova N."/>
            <person name="Sieprawska-Lupa M."/>
            <person name="Whitman W.B."/>
            <person name="Anderson I."/>
            <person name="Woyke T."/>
        </authorList>
    </citation>
    <scope>NUCLEOTIDE SEQUENCE [LARGE SCALE GENOMIC DNA]</scope>
    <source>
        <strain evidence="3">ATCC BAA-1072 / DSM 3721 / NBRC 107634 / OCM 161 / Z-7303</strain>
    </source>
</reference>
<accession>D7E9V5</accession>
<dbReference type="SUPFAM" id="SSF52768">
    <property type="entry name" value="Arginase/deacetylase"/>
    <property type="match status" value="1"/>
</dbReference>
<evidence type="ECO:0000313" key="2">
    <source>
        <dbReference type="EMBL" id="ADI74377.1"/>
    </source>
</evidence>
<dbReference type="InterPro" id="IPR023696">
    <property type="entry name" value="Ureohydrolase_dom_sf"/>
</dbReference>
<gene>
    <name evidence="2" type="ordered locus">Metev_1525</name>
</gene>
<dbReference type="AlphaFoldDB" id="D7E9V5"/>
<dbReference type="InterPro" id="IPR000286">
    <property type="entry name" value="HDACs"/>
</dbReference>
<evidence type="ECO:0000259" key="1">
    <source>
        <dbReference type="Pfam" id="PF00850"/>
    </source>
</evidence>
<dbReference type="Proteomes" id="UP000000391">
    <property type="component" value="Chromosome"/>
</dbReference>
<dbReference type="OrthoDB" id="147549at2157"/>
<dbReference type="CDD" id="cd09992">
    <property type="entry name" value="HDAC_classII"/>
    <property type="match status" value="1"/>
</dbReference>
<dbReference type="KEGG" id="mev:Metev_1525"/>
<dbReference type="PANTHER" id="PTHR10625:SF10">
    <property type="entry name" value="HISTONE DEACETYLASE HDAC1"/>
    <property type="match status" value="1"/>
</dbReference>
<dbReference type="InterPro" id="IPR023801">
    <property type="entry name" value="His_deacetylse_dom"/>
</dbReference>
<dbReference type="STRING" id="644295.Metev_1525"/>
<name>D7E9V5_METEZ</name>
<dbReference type="PRINTS" id="PR01270">
    <property type="entry name" value="HDASUPER"/>
</dbReference>
<dbReference type="GO" id="GO:0040029">
    <property type="term" value="P:epigenetic regulation of gene expression"/>
    <property type="evidence" value="ECO:0007669"/>
    <property type="project" value="TreeGrafter"/>
</dbReference>
<dbReference type="Gene3D" id="3.40.800.20">
    <property type="entry name" value="Histone deacetylase domain"/>
    <property type="match status" value="1"/>
</dbReference>
<dbReference type="GeneID" id="9347165"/>
<organism evidence="2 3">
    <name type="scientific">Methanohalobium evestigatum (strain ATCC BAA-1072 / DSM 3721 / NBRC 107634 / OCM 161 / Z-7303)</name>
    <dbReference type="NCBI Taxonomy" id="644295"/>
    <lineage>
        <taxon>Archaea</taxon>
        <taxon>Methanobacteriati</taxon>
        <taxon>Methanobacteriota</taxon>
        <taxon>Stenosarchaea group</taxon>
        <taxon>Methanomicrobia</taxon>
        <taxon>Methanosarcinales</taxon>
        <taxon>Methanosarcinaceae</taxon>
        <taxon>Methanohalobium</taxon>
    </lineage>
</organism>
<keyword evidence="3" id="KW-1185">Reference proteome</keyword>
<dbReference type="PANTHER" id="PTHR10625">
    <property type="entry name" value="HISTONE DEACETYLASE HDAC1-RELATED"/>
    <property type="match status" value="1"/>
</dbReference>
<dbReference type="RefSeq" id="WP_013194942.1">
    <property type="nucleotide sequence ID" value="NC_014253.1"/>
</dbReference>
<dbReference type="HOGENOM" id="CLU_007727_8_1_2"/>
<feature type="domain" description="Histone deacetylase" evidence="1">
    <location>
        <begin position="18"/>
        <end position="301"/>
    </location>
</feature>
<proteinExistence type="predicted"/>
<dbReference type="InterPro" id="IPR037138">
    <property type="entry name" value="His_deacetylse_dom_sf"/>
</dbReference>
<dbReference type="GO" id="GO:0004407">
    <property type="term" value="F:histone deacetylase activity"/>
    <property type="evidence" value="ECO:0007669"/>
    <property type="project" value="TreeGrafter"/>
</dbReference>
<sequence length="337" mass="37920">MTSIIYHPDYLKHNTGNHPESSIRLSHAVEYLEKQDVFKNHPLVEPNTAEISQIQTIHTPDYIKKVEYHCNNEIPLDPDTVVSKDSYRAALLAAGGSIRAVNETYTNNSAFALVRPPGHHAESDRAKGFCLFNNIAIAAKYAQSQGMKRVLIIDWDVHHGNGTQHSFYSDSTVMYMSTHRYPWFPGTGWMDETGSGEGEGYNINVPLFAGSTDDEYAYVFDKIFMPVALQFQPDIIMVSAGMDAQENDMLGGMKLTSEGFATLAGYIKRIADLTCKQFILVLEGGYQHEKLAESIYQVITAINSEPHLIEIQKNNVSENVLKRVDEVIGIQRQWWNI</sequence>